<reference evidence="4 6" key="1">
    <citation type="submission" date="2015-09" db="EMBL/GenBank/DDBJ databases">
        <title>Identification and resolution of microdiversity through metagenomic sequencing of parallel consortia.</title>
        <authorList>
            <person name="Nelson W.C."/>
            <person name="Romine M.F."/>
            <person name="Lindemann S.R."/>
        </authorList>
    </citation>
    <scope>NUCLEOTIDE SEQUENCE [LARGE SCALE GENOMIC DNA]</scope>
    <source>
        <strain evidence="4">HL-109</strain>
    </source>
</reference>
<dbReference type="RefSeq" id="WP_165604056.1">
    <property type="nucleotide sequence ID" value="NZ_FMBM01000002.1"/>
</dbReference>
<dbReference type="CDD" id="cd01949">
    <property type="entry name" value="GGDEF"/>
    <property type="match status" value="1"/>
</dbReference>
<dbReference type="SMART" id="SM00091">
    <property type="entry name" value="PAS"/>
    <property type="match status" value="2"/>
</dbReference>
<dbReference type="EMBL" id="LJSX01000021">
    <property type="protein sequence ID" value="KPQ09805.1"/>
    <property type="molecule type" value="Genomic_DNA"/>
</dbReference>
<feature type="domain" description="GGDEF" evidence="3">
    <location>
        <begin position="307"/>
        <end position="440"/>
    </location>
</feature>
<dbReference type="CDD" id="cd01948">
    <property type="entry name" value="EAL"/>
    <property type="match status" value="1"/>
</dbReference>
<dbReference type="Pfam" id="PF13188">
    <property type="entry name" value="PAS_8"/>
    <property type="match status" value="1"/>
</dbReference>
<dbReference type="InterPro" id="IPR000014">
    <property type="entry name" value="PAS"/>
</dbReference>
<sequence length="727" mass="78621">MAASRLQVDGMEGDGKSRPPQPVMPDASIPAEPSPHEILPHLLLQMVQGVIVIAADGRLILCNPRAAEVLGWPFPVQPHLHDRAALDARESAIGLGRAGARRHVGRYPLPDGGELRLYSDPDWLRRPVDRDMLDAGDGDSLFRNSVIGVYRSSLDGKQVRANPALVKLNGMESEEELIATVIDIGNEWYVDPRRRDEFARLMHEHGEVTDFVSEVITTGSRRRIWVSENAWVVRDAEGNPAFYEGTVVEASQRIRDEARNAHLARHDGLTGLANRTHFHEELRGALQARTLQAEARQINAIAREPEAAIALVCVDLDRFKDVNDTLGHEAGDALLRAIAERLAAAAGGRDCAGRLGGDEFALILEQIADGDALEERLDRLIAALRAPLYLAGREYHPSVSIGAALAPRDGAEADDLYRSADAALYAVKAGGRDAWRVFDGDLRRQALRQRSLARALAGLLNDGDPAGKAGAMMPAPLRLAYTPFIAMADGRHAGFSVTPVWQHPEGEVAGRELLAIAEASNLAGNLFERMLAEVIAMRGRLLAQGHDPGLFSLPVSAALLRDPQRAAAIEAVLRDAGILPVHLELALPEEALHERSADVIRDALVYLSQAGMRIALEDFGSGHASLTQLRRFPVDVVRMGEALIAGIDRPGAEADLPQTILALARGFGLQGAAGGVARQAQFDQLARWGCHYVQGDLLSPRLERDGAVTAYLAARAAIIDNADAFLV</sequence>
<dbReference type="InterPro" id="IPR035919">
    <property type="entry name" value="EAL_sf"/>
</dbReference>
<evidence type="ECO:0000313" key="5">
    <source>
        <dbReference type="EMBL" id="SCC82123.1"/>
    </source>
</evidence>
<dbReference type="Gene3D" id="3.30.70.270">
    <property type="match status" value="1"/>
</dbReference>
<organism evidence="4 6">
    <name type="scientific">Saliniramus fredricksonii</name>
    <dbReference type="NCBI Taxonomy" id="1653334"/>
    <lineage>
        <taxon>Bacteria</taxon>
        <taxon>Pseudomonadati</taxon>
        <taxon>Pseudomonadota</taxon>
        <taxon>Alphaproteobacteria</taxon>
        <taxon>Hyphomicrobiales</taxon>
        <taxon>Salinarimonadaceae</taxon>
        <taxon>Saliniramus</taxon>
    </lineage>
</organism>
<evidence type="ECO:0000313" key="6">
    <source>
        <dbReference type="Proteomes" id="UP000050497"/>
    </source>
</evidence>
<dbReference type="PROSITE" id="PS50887">
    <property type="entry name" value="GGDEF"/>
    <property type="match status" value="1"/>
</dbReference>
<dbReference type="SUPFAM" id="SSF55073">
    <property type="entry name" value="Nucleotide cyclase"/>
    <property type="match status" value="1"/>
</dbReference>
<comment type="caution">
    <text evidence="4">The sequence shown here is derived from an EMBL/GenBank/DDBJ whole genome shotgun (WGS) entry which is preliminary data.</text>
</comment>
<dbReference type="SMART" id="SM00267">
    <property type="entry name" value="GGDEF"/>
    <property type="match status" value="1"/>
</dbReference>
<dbReference type="Proteomes" id="UP000050497">
    <property type="component" value="Unassembled WGS sequence"/>
</dbReference>
<dbReference type="NCBIfam" id="TIGR00254">
    <property type="entry name" value="GGDEF"/>
    <property type="match status" value="1"/>
</dbReference>
<dbReference type="PANTHER" id="PTHR44757:SF2">
    <property type="entry name" value="BIOFILM ARCHITECTURE MAINTENANCE PROTEIN MBAA"/>
    <property type="match status" value="1"/>
</dbReference>
<dbReference type="SMART" id="SM00052">
    <property type="entry name" value="EAL"/>
    <property type="match status" value="1"/>
</dbReference>
<dbReference type="PROSITE" id="PS50883">
    <property type="entry name" value="EAL"/>
    <property type="match status" value="1"/>
</dbReference>
<dbReference type="Gene3D" id="3.30.450.20">
    <property type="entry name" value="PAS domain"/>
    <property type="match status" value="1"/>
</dbReference>
<gene>
    <name evidence="5" type="ORF">GA0071312_3099</name>
    <name evidence="4" type="ORF">HLUCCO17_12980</name>
</gene>
<dbReference type="STRING" id="1653334.GA0071312_3099"/>
<dbReference type="Gene3D" id="3.20.20.450">
    <property type="entry name" value="EAL domain"/>
    <property type="match status" value="1"/>
</dbReference>
<name>A0A0P7ZY24_9HYPH</name>
<dbReference type="PANTHER" id="PTHR44757">
    <property type="entry name" value="DIGUANYLATE CYCLASE DGCP"/>
    <property type="match status" value="1"/>
</dbReference>
<dbReference type="AlphaFoldDB" id="A0A0P7ZY24"/>
<dbReference type="InterPro" id="IPR000160">
    <property type="entry name" value="GGDEF_dom"/>
</dbReference>
<dbReference type="EMBL" id="FMBM01000002">
    <property type="protein sequence ID" value="SCC82123.1"/>
    <property type="molecule type" value="Genomic_DNA"/>
</dbReference>
<dbReference type="InterPro" id="IPR001633">
    <property type="entry name" value="EAL_dom"/>
</dbReference>
<keyword evidence="7" id="KW-1185">Reference proteome</keyword>
<dbReference type="Pfam" id="PF00990">
    <property type="entry name" value="GGDEF"/>
    <property type="match status" value="1"/>
</dbReference>
<dbReference type="SUPFAM" id="SSF55785">
    <property type="entry name" value="PYP-like sensor domain (PAS domain)"/>
    <property type="match status" value="1"/>
</dbReference>
<dbReference type="Proteomes" id="UP000182800">
    <property type="component" value="Unassembled WGS sequence"/>
</dbReference>
<evidence type="ECO:0000259" key="2">
    <source>
        <dbReference type="PROSITE" id="PS50883"/>
    </source>
</evidence>
<dbReference type="SUPFAM" id="SSF141868">
    <property type="entry name" value="EAL domain-like"/>
    <property type="match status" value="1"/>
</dbReference>
<dbReference type="InterPro" id="IPR035965">
    <property type="entry name" value="PAS-like_dom_sf"/>
</dbReference>
<evidence type="ECO:0000256" key="1">
    <source>
        <dbReference type="SAM" id="MobiDB-lite"/>
    </source>
</evidence>
<evidence type="ECO:0000313" key="4">
    <source>
        <dbReference type="EMBL" id="KPQ09805.1"/>
    </source>
</evidence>
<reference evidence="5 7" key="2">
    <citation type="submission" date="2016-08" db="EMBL/GenBank/DDBJ databases">
        <authorList>
            <person name="Varghese N."/>
            <person name="Submissions Spin"/>
        </authorList>
    </citation>
    <scope>NUCLEOTIDE SEQUENCE [LARGE SCALE GENOMIC DNA]</scope>
    <source>
        <strain evidence="5 7">HL-109</strain>
    </source>
</reference>
<feature type="region of interest" description="Disordered" evidence="1">
    <location>
        <begin position="1"/>
        <end position="32"/>
    </location>
</feature>
<feature type="domain" description="EAL" evidence="2">
    <location>
        <begin position="449"/>
        <end position="715"/>
    </location>
</feature>
<proteinExistence type="predicted"/>
<dbReference type="InterPro" id="IPR052155">
    <property type="entry name" value="Biofilm_reg_signaling"/>
</dbReference>
<protein>
    <submittedName>
        <fullName evidence="5">Diguanylate cyclase (GGDEF) domain-containing protein</fullName>
    </submittedName>
    <submittedName>
        <fullName evidence="4">GGDEF domain</fullName>
    </submittedName>
</protein>
<evidence type="ECO:0000259" key="3">
    <source>
        <dbReference type="PROSITE" id="PS50887"/>
    </source>
</evidence>
<evidence type="ECO:0000313" key="7">
    <source>
        <dbReference type="Proteomes" id="UP000182800"/>
    </source>
</evidence>
<dbReference type="InterPro" id="IPR043128">
    <property type="entry name" value="Rev_trsase/Diguanyl_cyclase"/>
</dbReference>
<dbReference type="InterPro" id="IPR029787">
    <property type="entry name" value="Nucleotide_cyclase"/>
</dbReference>
<accession>A0A0P7ZY24</accession>
<dbReference type="Pfam" id="PF00563">
    <property type="entry name" value="EAL"/>
    <property type="match status" value="1"/>
</dbReference>